<name>A0A9K3PTD1_9STRA</name>
<comment type="function">
    <text evidence="6">Choline transporter.</text>
</comment>
<proteinExistence type="inferred from homology"/>
<comment type="caution">
    <text evidence="8">The sequence shown here is derived from an EMBL/GenBank/DDBJ whole genome shotgun (WGS) entry which is preliminary data.</text>
</comment>
<keyword evidence="5 6" id="KW-0472">Membrane</keyword>
<comment type="subcellular location">
    <subcellularLocation>
        <location evidence="6">Cell membrane</location>
        <topology evidence="6">Multi-pass membrane protein</topology>
    </subcellularLocation>
    <subcellularLocation>
        <location evidence="1">Membrane</location>
        <topology evidence="1">Multi-pass membrane protein</topology>
    </subcellularLocation>
</comment>
<feature type="transmembrane region" description="Helical" evidence="6">
    <location>
        <begin position="269"/>
        <end position="290"/>
    </location>
</feature>
<feature type="transmembrane region" description="Helical" evidence="6">
    <location>
        <begin position="310"/>
        <end position="328"/>
    </location>
</feature>
<comment type="similarity">
    <text evidence="2 6">Belongs to the CTL (choline transporter-like) family.</text>
</comment>
<feature type="transmembrane region" description="Helical" evidence="6">
    <location>
        <begin position="214"/>
        <end position="233"/>
    </location>
</feature>
<dbReference type="EMBL" id="JAGRRH010000014">
    <property type="protein sequence ID" value="KAG7359080.1"/>
    <property type="molecule type" value="Genomic_DNA"/>
</dbReference>
<organism evidence="8 9">
    <name type="scientific">Nitzschia inconspicua</name>
    <dbReference type="NCBI Taxonomy" id="303405"/>
    <lineage>
        <taxon>Eukaryota</taxon>
        <taxon>Sar</taxon>
        <taxon>Stramenopiles</taxon>
        <taxon>Ochrophyta</taxon>
        <taxon>Bacillariophyta</taxon>
        <taxon>Bacillariophyceae</taxon>
        <taxon>Bacillariophycidae</taxon>
        <taxon>Bacillariales</taxon>
        <taxon>Bacillariaceae</taxon>
        <taxon>Nitzschia</taxon>
    </lineage>
</organism>
<feature type="transmembrane region" description="Helical" evidence="6">
    <location>
        <begin position="245"/>
        <end position="263"/>
    </location>
</feature>
<reference evidence="8" key="1">
    <citation type="journal article" date="2021" name="Sci. Rep.">
        <title>Diploid genomic architecture of Nitzschia inconspicua, an elite biomass production diatom.</title>
        <authorList>
            <person name="Oliver A."/>
            <person name="Podell S."/>
            <person name="Pinowska A."/>
            <person name="Traller J.C."/>
            <person name="Smith S.R."/>
            <person name="McClure R."/>
            <person name="Beliaev A."/>
            <person name="Bohutskyi P."/>
            <person name="Hill E.A."/>
            <person name="Rabines A."/>
            <person name="Zheng H."/>
            <person name="Allen L.Z."/>
            <person name="Kuo A."/>
            <person name="Grigoriev I.V."/>
            <person name="Allen A.E."/>
            <person name="Hazlebeck D."/>
            <person name="Allen E.E."/>
        </authorList>
    </citation>
    <scope>NUCLEOTIDE SEQUENCE</scope>
    <source>
        <strain evidence="8">Hildebrandi</strain>
    </source>
</reference>
<sequence>MSSPTEPSSSFTSPLDEVSPVATANLVSDDGYNKGQSRGIETIDALQEPLLPATDDNPNASFLPSPPVAGNDTESASMHAALLIDDSNWEHYGQAQSKACRDWFWGVLFLLQLTVVFVLAVMGGINLVKEGAKWMPYSDNDDDSPDGGDSIFINGAVIFFFLTLVTVVVIISALLLKFLLGALSQMMIQLSLTMSPLCFGITFVLALVTFNIPLAFFALFMSAFGVIFAWGVWHRIPFATANLNIAMAALDANHGLWFLAYAMTFKAYLWTMIWCCTFLQVFVYSPSWVYDCTHYSDDPSSDTCRLSTRGHWIVVACLLSLFWTSQVLKNLFHTTIAGVLGTWWFDPADSHSRLALDAAVGNEDVAEERPSAGIACCKCCGCSPIIYDSWVRSSWYSFGSICLGSLLVGLLQVLQLIVRCGRQQQQDRREQEGPRGLQAGDLFCCLLQCVVDNLEFLLRYFNQWAFVYVGLYGYDYITAGTKVSNLFQDRGWSNIINDQLIGRALAMMSILIGFVCGAVGTLVGFIFLGPLGALPTFFIGMVLGGLSCNILFGVVVSAVNTIVVCFAESPNELLRNHPPELYRELVEAWRKAYPQECGF</sequence>
<reference evidence="8" key="2">
    <citation type="submission" date="2021-04" db="EMBL/GenBank/DDBJ databases">
        <authorList>
            <person name="Podell S."/>
        </authorList>
    </citation>
    <scope>NUCLEOTIDE SEQUENCE</scope>
    <source>
        <strain evidence="8">Hildebrandi</strain>
    </source>
</reference>
<feature type="transmembrane region" description="Helical" evidence="6">
    <location>
        <begin position="151"/>
        <end position="176"/>
    </location>
</feature>
<keyword evidence="3 6" id="KW-0812">Transmembrane</keyword>
<dbReference type="Pfam" id="PF04515">
    <property type="entry name" value="Choline_transpo"/>
    <property type="match status" value="1"/>
</dbReference>
<gene>
    <name evidence="8" type="ORF">IV203_015669</name>
</gene>
<keyword evidence="4 6" id="KW-1133">Transmembrane helix</keyword>
<feature type="transmembrane region" description="Helical" evidence="6">
    <location>
        <begin position="504"/>
        <end position="528"/>
    </location>
</feature>
<feature type="transmembrane region" description="Helical" evidence="6">
    <location>
        <begin position="103"/>
        <end position="128"/>
    </location>
</feature>
<evidence type="ECO:0000256" key="1">
    <source>
        <dbReference type="ARBA" id="ARBA00004141"/>
    </source>
</evidence>
<evidence type="ECO:0000256" key="5">
    <source>
        <dbReference type="ARBA" id="ARBA00023136"/>
    </source>
</evidence>
<dbReference type="GO" id="GO:0005886">
    <property type="term" value="C:plasma membrane"/>
    <property type="evidence" value="ECO:0007669"/>
    <property type="project" value="UniProtKB-SubCell"/>
</dbReference>
<dbReference type="GO" id="GO:0022857">
    <property type="term" value="F:transmembrane transporter activity"/>
    <property type="evidence" value="ECO:0007669"/>
    <property type="project" value="UniProtKB-UniRule"/>
</dbReference>
<evidence type="ECO:0000256" key="7">
    <source>
        <dbReference type="SAM" id="MobiDB-lite"/>
    </source>
</evidence>
<accession>A0A9K3PTD1</accession>
<dbReference type="PANTHER" id="PTHR12385">
    <property type="entry name" value="CHOLINE TRANSPORTER-LIKE (SLC FAMILY 44)"/>
    <property type="match status" value="1"/>
</dbReference>
<feature type="transmembrane region" description="Helical" evidence="6">
    <location>
        <begin position="534"/>
        <end position="567"/>
    </location>
</feature>
<dbReference type="Proteomes" id="UP000693970">
    <property type="component" value="Unassembled WGS sequence"/>
</dbReference>
<feature type="transmembrane region" description="Helical" evidence="6">
    <location>
        <begin position="188"/>
        <end position="208"/>
    </location>
</feature>
<feature type="region of interest" description="Disordered" evidence="7">
    <location>
        <begin position="50"/>
        <end position="69"/>
    </location>
</feature>
<evidence type="ECO:0000313" key="9">
    <source>
        <dbReference type="Proteomes" id="UP000693970"/>
    </source>
</evidence>
<evidence type="ECO:0000256" key="6">
    <source>
        <dbReference type="RuleBase" id="RU368066"/>
    </source>
</evidence>
<evidence type="ECO:0000256" key="2">
    <source>
        <dbReference type="ARBA" id="ARBA00007168"/>
    </source>
</evidence>
<dbReference type="OrthoDB" id="44736at2759"/>
<feature type="transmembrane region" description="Helical" evidence="6">
    <location>
        <begin position="395"/>
        <end position="418"/>
    </location>
</feature>
<evidence type="ECO:0000313" key="8">
    <source>
        <dbReference type="EMBL" id="KAG7359080.1"/>
    </source>
</evidence>
<evidence type="ECO:0000256" key="4">
    <source>
        <dbReference type="ARBA" id="ARBA00022989"/>
    </source>
</evidence>
<dbReference type="AlphaFoldDB" id="A0A9K3PTD1"/>
<dbReference type="InterPro" id="IPR007603">
    <property type="entry name" value="Choline_transptr-like"/>
</dbReference>
<dbReference type="PANTHER" id="PTHR12385:SF4">
    <property type="entry name" value="PROTEIN PNS1"/>
    <property type="match status" value="1"/>
</dbReference>
<protein>
    <recommendedName>
        <fullName evidence="6">Choline transporter-like protein</fullName>
    </recommendedName>
</protein>
<evidence type="ECO:0000256" key="3">
    <source>
        <dbReference type="ARBA" id="ARBA00022692"/>
    </source>
</evidence>
<keyword evidence="9" id="KW-1185">Reference proteome</keyword>